<dbReference type="InParanoid" id="A0A1D6NJI0"/>
<feature type="compositionally biased region" description="Basic and acidic residues" evidence="1">
    <location>
        <begin position="19"/>
        <end position="30"/>
    </location>
</feature>
<proteinExistence type="predicted"/>
<dbReference type="ExpressionAtlas" id="A0A1D6NJI0">
    <property type="expression patterns" value="baseline"/>
</dbReference>
<dbReference type="EMBL" id="CM007649">
    <property type="protein sequence ID" value="ONM40420.1"/>
    <property type="molecule type" value="Genomic_DNA"/>
</dbReference>
<organism evidence="2">
    <name type="scientific">Zea mays</name>
    <name type="common">Maize</name>
    <dbReference type="NCBI Taxonomy" id="4577"/>
    <lineage>
        <taxon>Eukaryota</taxon>
        <taxon>Viridiplantae</taxon>
        <taxon>Streptophyta</taxon>
        <taxon>Embryophyta</taxon>
        <taxon>Tracheophyta</taxon>
        <taxon>Spermatophyta</taxon>
        <taxon>Magnoliopsida</taxon>
        <taxon>Liliopsida</taxon>
        <taxon>Poales</taxon>
        <taxon>Poaceae</taxon>
        <taxon>PACMAD clade</taxon>
        <taxon>Panicoideae</taxon>
        <taxon>Andropogonodae</taxon>
        <taxon>Andropogoneae</taxon>
        <taxon>Tripsacinae</taxon>
        <taxon>Zea</taxon>
    </lineage>
</organism>
<feature type="region of interest" description="Disordered" evidence="1">
    <location>
        <begin position="1"/>
        <end position="30"/>
    </location>
</feature>
<evidence type="ECO:0000256" key="1">
    <source>
        <dbReference type="SAM" id="MobiDB-lite"/>
    </source>
</evidence>
<sequence>MAALTRCHGPLQLSIPKEGGNEGEPRQGIHFSREPAGQYTIMSSTMKTVSRLMGYRYLQTACATHTHDACVLSQLVSLYASFTKFFV</sequence>
<gene>
    <name evidence="2" type="ORF">ZEAMMB73_Zm00001d044198</name>
</gene>
<evidence type="ECO:0000313" key="2">
    <source>
        <dbReference type="EMBL" id="ONM40420.1"/>
    </source>
</evidence>
<protein>
    <submittedName>
        <fullName evidence="2">Uncharacterized protein</fullName>
    </submittedName>
</protein>
<name>A0A1D6NJI0_MAIZE</name>
<accession>A0A1D6NJI0</accession>
<reference evidence="2" key="1">
    <citation type="submission" date="2015-12" db="EMBL/GenBank/DDBJ databases">
        <title>Update maize B73 reference genome by single molecule sequencing technologies.</title>
        <authorList>
            <consortium name="Maize Genome Sequencing Project"/>
            <person name="Ware D."/>
        </authorList>
    </citation>
    <scope>NUCLEOTIDE SEQUENCE [LARGE SCALE GENOMIC DNA]</scope>
    <source>
        <tissue evidence="2">Seedling</tissue>
    </source>
</reference>
<dbReference type="AlphaFoldDB" id="A0A1D6NJI0"/>